<keyword evidence="2" id="KW-1185">Reference proteome</keyword>
<dbReference type="EMBL" id="CABVMM010000012">
    <property type="protein sequence ID" value="VVV01786.1"/>
    <property type="molecule type" value="Genomic_DNA"/>
</dbReference>
<evidence type="ECO:0000313" key="1">
    <source>
        <dbReference type="EMBL" id="VVV01786.1"/>
    </source>
</evidence>
<sequence length="492" mass="58051">MNYYFKIIFIVLAINFVSCEKEKDFVVINGKISGDIPQQIEYSLPINGIDFFGIKDSVQPDSLGNFKIKLQLEKTSFVEFFNDLKYYGTLITEPHKNYNIQINIRDSIDFNVQGKTSQAQKTYNKLSSKTLLDGYFSEESSKYKTDSIAKNIKEKINKNKNKELAQFQQLYKQKKISNNFYQLIKNDREYYYAGALVDIGYNNYRLDKLGRNKLTEKEYSKLLRDAYKIKPATNENLMSSPWFYFYTQLFLIYKDYYEEKNSVEDIGRMMASGKYNSHFMNLANKYLPQSNYEYFFAAHLIFVSTYNNFEKELIDLFEVFKKEFPNSPYTNYVKTYIAPVIAYHEKQKEDFNKDTIFLDHQKFTSLNSIAQELQSERIYVDIWASWCAPCKEEFKHSDDLYNLLQSNNIPVVYISIDEENRVTQWKEIIKFFNLKGYHLRAEKALVDELKELKGTKNFGVPWHFVIDSEGNIIEKYVDGASNTTKLKSQLKL</sequence>
<gene>
    <name evidence="1" type="primary">resA_11</name>
    <name evidence="1" type="ORF">FVB9532_03080</name>
</gene>
<accession>A0AC61YBA0</accession>
<organism evidence="1 2">
    <name type="scientific">Mesonia oceanica</name>
    <dbReference type="NCBI Taxonomy" id="2687242"/>
    <lineage>
        <taxon>Bacteria</taxon>
        <taxon>Pseudomonadati</taxon>
        <taxon>Bacteroidota</taxon>
        <taxon>Flavobacteriia</taxon>
        <taxon>Flavobacteriales</taxon>
        <taxon>Flavobacteriaceae</taxon>
        <taxon>Mesonia</taxon>
    </lineage>
</organism>
<protein>
    <submittedName>
        <fullName evidence="1">Thiol-disulfide oxidoreductase ResA</fullName>
    </submittedName>
</protein>
<comment type="caution">
    <text evidence="1">The sequence shown here is derived from an EMBL/GenBank/DDBJ whole genome shotgun (WGS) entry which is preliminary data.</text>
</comment>
<proteinExistence type="predicted"/>
<name>A0AC61YBA0_9FLAO</name>
<dbReference type="Proteomes" id="UP000356253">
    <property type="component" value="Unassembled WGS sequence"/>
</dbReference>
<evidence type="ECO:0000313" key="2">
    <source>
        <dbReference type="Proteomes" id="UP000356253"/>
    </source>
</evidence>
<reference evidence="1" key="1">
    <citation type="submission" date="2019-09" db="EMBL/GenBank/DDBJ databases">
        <authorList>
            <person name="Rodrigo-Torres L."/>
            <person name="Arahal R. D."/>
            <person name="Lucena T."/>
        </authorList>
    </citation>
    <scope>NUCLEOTIDE SEQUENCE</scope>
    <source>
        <strain evidence="1">ISS653</strain>
    </source>
</reference>